<evidence type="ECO:0000313" key="2">
    <source>
        <dbReference type="EMBL" id="VTO95470.1"/>
    </source>
</evidence>
<gene>
    <name evidence="2" type="primary">nfdA_3</name>
    <name evidence="2" type="ORF">BIN_B_00949</name>
</gene>
<dbReference type="Gene3D" id="3.20.20.140">
    <property type="entry name" value="Metal-dependent hydrolases"/>
    <property type="match status" value="1"/>
</dbReference>
<dbReference type="Gene3D" id="3.10.310.70">
    <property type="match status" value="1"/>
</dbReference>
<dbReference type="InterPro" id="IPR013108">
    <property type="entry name" value="Amidohydro_3"/>
</dbReference>
<dbReference type="InterPro" id="IPR011059">
    <property type="entry name" value="Metal-dep_hydrolase_composite"/>
</dbReference>
<evidence type="ECO:0000259" key="1">
    <source>
        <dbReference type="Pfam" id="PF07969"/>
    </source>
</evidence>
<dbReference type="AlphaFoldDB" id="A0A653EF36"/>
<dbReference type="PANTHER" id="PTHR22642:SF2">
    <property type="entry name" value="PROTEIN LONG AFTER FAR-RED 3"/>
    <property type="match status" value="1"/>
</dbReference>
<feature type="domain" description="Amidohydrolase 3" evidence="1">
    <location>
        <begin position="96"/>
        <end position="590"/>
    </location>
</feature>
<dbReference type="InterPro" id="IPR033932">
    <property type="entry name" value="YtcJ-like"/>
</dbReference>
<dbReference type="RefSeq" id="WP_204803053.1">
    <property type="nucleotide sequence ID" value="NZ_CAJMWM010000001.1"/>
</dbReference>
<dbReference type="SUPFAM" id="SSF51556">
    <property type="entry name" value="Metallo-dependent hydrolases"/>
    <property type="match status" value="1"/>
</dbReference>
<dbReference type="Gene3D" id="2.30.40.10">
    <property type="entry name" value="Urease, subunit C, domain 1"/>
    <property type="match status" value="1"/>
</dbReference>
<dbReference type="Pfam" id="PF07969">
    <property type="entry name" value="Amidohydro_3"/>
    <property type="match status" value="1"/>
</dbReference>
<name>A0A653EF36_9MYCO</name>
<organism evidence="2">
    <name type="scientific">Mycobacterium riyadhense</name>
    <dbReference type="NCBI Taxonomy" id="486698"/>
    <lineage>
        <taxon>Bacteria</taxon>
        <taxon>Bacillati</taxon>
        <taxon>Actinomycetota</taxon>
        <taxon>Actinomycetes</taxon>
        <taxon>Mycobacteriales</taxon>
        <taxon>Mycobacteriaceae</taxon>
        <taxon>Mycobacterium</taxon>
    </lineage>
</organism>
<sequence>MCINCKLMAALAEGAASSMGETGMVGSASRAGGRTGPTGSVSASDGLATVVFRRGAVYTLDPLSPWAEAVAVRDRHIVAVGSNADVSALIGPGTRIVELDGRMLLPGFVEAHIHPIVGAFFTPGVDLQLPSRHDALAAVSAYARDNPSGPIRGFGWRVDMFPPEGPSRNDLDRIVPDRPALLFSIDAHSAWVNSKSLEIAGVTRDTPDPVPGFSFYQRDPAGEPTGYVLELPAVLGIVGAIEPVTKAAMTTLLADWAPKAAAAGITAVFDAGMPPEGNDPAGLATVYTDLERQGRLPFRVVVSHIVKAPPIDDAVSQTVALRQRFATELVRGGVLKIIGDGTAEGYTAYLLAPYADKPDSIGQSPFSEDDWRRLIVDADIADIDVHVHAIGDRTVRIALDAIEAAIKANPPRERRHSIAHLVYVDDTDVPRFGELGVIAQFSGNWMSADPSTVDIALERYGPQRQQQFFRARAVLDTGATVAFGTDWPAAGYFSTYKPLDAVQIAVTRQLIGRPDAPILAPADQRLDLAQALHAATLGAARQLRLDDVVGSVQAGKLADLVVLRRNLFDVSASDIASTPVDMTMMNGTFTHGA</sequence>
<dbReference type="PANTHER" id="PTHR22642">
    <property type="entry name" value="IMIDAZOLONEPROPIONASE"/>
    <property type="match status" value="1"/>
</dbReference>
<dbReference type="EMBL" id="LR589067">
    <property type="protein sequence ID" value="VTO95470.1"/>
    <property type="molecule type" value="Genomic_DNA"/>
</dbReference>
<dbReference type="GO" id="GO:0016810">
    <property type="term" value="F:hydrolase activity, acting on carbon-nitrogen (but not peptide) bonds"/>
    <property type="evidence" value="ECO:0007669"/>
    <property type="project" value="InterPro"/>
</dbReference>
<dbReference type="InterPro" id="IPR032466">
    <property type="entry name" value="Metal_Hydrolase"/>
</dbReference>
<accession>A0A653EF36</accession>
<dbReference type="CDD" id="cd01300">
    <property type="entry name" value="YtcJ_like"/>
    <property type="match status" value="1"/>
</dbReference>
<reference evidence="2" key="1">
    <citation type="submission" date="2019-05" db="EMBL/GenBank/DDBJ databases">
        <authorList>
            <person name="Naeem R."/>
            <person name="Antony C."/>
            <person name="Guan Q."/>
        </authorList>
    </citation>
    <scope>NUCLEOTIDE SEQUENCE</scope>
    <source>
        <strain evidence="2">2</strain>
    </source>
</reference>
<dbReference type="SUPFAM" id="SSF51338">
    <property type="entry name" value="Composite domain of metallo-dependent hydrolases"/>
    <property type="match status" value="1"/>
</dbReference>
<proteinExistence type="predicted"/>
<protein>
    <submittedName>
        <fullName evidence="2">N-substituted formamide deformylase</fullName>
    </submittedName>
</protein>